<dbReference type="PROSITE" id="PS01187">
    <property type="entry name" value="EGF_CA"/>
    <property type="match status" value="1"/>
</dbReference>
<feature type="disulfide bond" evidence="4">
    <location>
        <begin position="125"/>
        <end position="134"/>
    </location>
</feature>
<evidence type="ECO:0000313" key="8">
    <source>
        <dbReference type="Proteomes" id="UP000694844"/>
    </source>
</evidence>
<feature type="region of interest" description="Disordered" evidence="5">
    <location>
        <begin position="272"/>
        <end position="444"/>
    </location>
</feature>
<dbReference type="SMART" id="SM00179">
    <property type="entry name" value="EGF_CA"/>
    <property type="match status" value="1"/>
</dbReference>
<dbReference type="PANTHER" id="PTHR24049">
    <property type="entry name" value="CRUMBS FAMILY MEMBER"/>
    <property type="match status" value="1"/>
</dbReference>
<accession>A0A8B8EPC5</accession>
<dbReference type="InterPro" id="IPR018097">
    <property type="entry name" value="EGF_Ca-bd_CS"/>
</dbReference>
<dbReference type="PROSITE" id="PS01186">
    <property type="entry name" value="EGF_2"/>
    <property type="match status" value="1"/>
</dbReference>
<keyword evidence="2" id="KW-0677">Repeat</keyword>
<dbReference type="PROSITE" id="PS00022">
    <property type="entry name" value="EGF_1"/>
    <property type="match status" value="1"/>
</dbReference>
<gene>
    <name evidence="9" type="primary">LOC111135745</name>
</gene>
<evidence type="ECO:0000256" key="6">
    <source>
        <dbReference type="SAM" id="Phobius"/>
    </source>
</evidence>
<reference evidence="9" key="1">
    <citation type="submission" date="2025-08" db="UniProtKB">
        <authorList>
            <consortium name="RefSeq"/>
        </authorList>
    </citation>
    <scope>IDENTIFICATION</scope>
    <source>
        <tissue evidence="9">Whole sample</tissue>
    </source>
</reference>
<feature type="transmembrane region" description="Helical" evidence="6">
    <location>
        <begin position="172"/>
        <end position="195"/>
    </location>
</feature>
<proteinExistence type="predicted"/>
<dbReference type="InterPro" id="IPR000152">
    <property type="entry name" value="EGF-type_Asp/Asn_hydroxyl_site"/>
</dbReference>
<protein>
    <submittedName>
        <fullName evidence="9">Uncharacterized protein LOC111135745</fullName>
    </submittedName>
</protein>
<feature type="compositionally biased region" description="Polar residues" evidence="5">
    <location>
        <begin position="350"/>
        <end position="362"/>
    </location>
</feature>
<evidence type="ECO:0000256" key="2">
    <source>
        <dbReference type="ARBA" id="ARBA00022737"/>
    </source>
</evidence>
<dbReference type="OrthoDB" id="6078676at2759"/>
<evidence type="ECO:0000256" key="4">
    <source>
        <dbReference type="PROSITE-ProRule" id="PRU00076"/>
    </source>
</evidence>
<dbReference type="InterPro" id="IPR001881">
    <property type="entry name" value="EGF-like_Ca-bd_dom"/>
</dbReference>
<feature type="compositionally biased region" description="Low complexity" evidence="5">
    <location>
        <begin position="315"/>
        <end position="330"/>
    </location>
</feature>
<evidence type="ECO:0000256" key="1">
    <source>
        <dbReference type="ARBA" id="ARBA00022536"/>
    </source>
</evidence>
<evidence type="ECO:0000313" key="9">
    <source>
        <dbReference type="RefSeq" id="XP_022341776.1"/>
    </source>
</evidence>
<dbReference type="GeneID" id="111135745"/>
<dbReference type="CDD" id="cd00054">
    <property type="entry name" value="EGF_CA"/>
    <property type="match status" value="2"/>
</dbReference>
<feature type="domain" description="EGF-like" evidence="7">
    <location>
        <begin position="96"/>
        <end position="135"/>
    </location>
</feature>
<feature type="compositionally biased region" description="Polar residues" evidence="5">
    <location>
        <begin position="369"/>
        <end position="379"/>
    </location>
</feature>
<evidence type="ECO:0000259" key="7">
    <source>
        <dbReference type="PROSITE" id="PS50026"/>
    </source>
</evidence>
<dbReference type="Gene3D" id="2.10.25.10">
    <property type="entry name" value="Laminin"/>
    <property type="match status" value="2"/>
</dbReference>
<sequence length="444" mass="49307">MTNFTAEDVNTAVPTLFPDCGSAGQITTNMMPCENFTQHLPHSANLLAWTRFSLNFSTPTNRFGNFTVNLYFEDNANGTPLSITIKFAVMDSPCHNGGMCQPTSIFPCEDTHRTHSFDDYYQCNCTGGYQGKYCESDINECLSDPCMHPYFCYNKLDHYVCACPEDNPNCEILPWMITIILVIIIIIVILVVIGLRRHKKMKSEKEYMLKNSFGSQSSLGSEFDMGDDILEDMVSLNGSEGFDNPALHIEPHYAPESDRHYFNRHTKSNFTPLLDTDDAITPPPKYDFSEGDHPHPRTIQAMNASKGPLGRLYLTPGTTPFGSSGTESGSRSPALKRHHKVKPVEEDAQSSHSPQDLSSRCNTPDLFTARSSETPSRSATPAFGKHNKVFPDNGKDSPNGSHHSDSNHKGSRRSSPQSLEIIKPTELTISDMDCDTSHSDQSSV</sequence>
<keyword evidence="6" id="KW-0812">Transmembrane</keyword>
<keyword evidence="1 4" id="KW-0245">EGF-like domain</keyword>
<keyword evidence="6" id="KW-1133">Transmembrane helix</keyword>
<name>A0A8B8EPC5_CRAVI</name>
<dbReference type="Proteomes" id="UP000694844">
    <property type="component" value="Chromosome 5"/>
</dbReference>
<dbReference type="SUPFAM" id="SSF57196">
    <property type="entry name" value="EGF/Laminin"/>
    <property type="match status" value="1"/>
</dbReference>
<dbReference type="InterPro" id="IPR051022">
    <property type="entry name" value="Notch_Cell-Fate_Det"/>
</dbReference>
<keyword evidence="6" id="KW-0472">Membrane</keyword>
<organism evidence="8 9">
    <name type="scientific">Crassostrea virginica</name>
    <name type="common">Eastern oyster</name>
    <dbReference type="NCBI Taxonomy" id="6565"/>
    <lineage>
        <taxon>Eukaryota</taxon>
        <taxon>Metazoa</taxon>
        <taxon>Spiralia</taxon>
        <taxon>Lophotrochozoa</taxon>
        <taxon>Mollusca</taxon>
        <taxon>Bivalvia</taxon>
        <taxon>Autobranchia</taxon>
        <taxon>Pteriomorphia</taxon>
        <taxon>Ostreida</taxon>
        <taxon>Ostreoidea</taxon>
        <taxon>Ostreidae</taxon>
        <taxon>Crassostrea</taxon>
    </lineage>
</organism>
<evidence type="ECO:0000256" key="3">
    <source>
        <dbReference type="ARBA" id="ARBA00023157"/>
    </source>
</evidence>
<dbReference type="PROSITE" id="PS00010">
    <property type="entry name" value="ASX_HYDROXYL"/>
    <property type="match status" value="1"/>
</dbReference>
<evidence type="ECO:0000256" key="5">
    <source>
        <dbReference type="SAM" id="MobiDB-lite"/>
    </source>
</evidence>
<dbReference type="GO" id="GO:0005509">
    <property type="term" value="F:calcium ion binding"/>
    <property type="evidence" value="ECO:0007669"/>
    <property type="project" value="InterPro"/>
</dbReference>
<keyword evidence="3 4" id="KW-1015">Disulfide bond</keyword>
<dbReference type="KEGG" id="cvn:111135745"/>
<comment type="caution">
    <text evidence="4">Lacks conserved residue(s) required for the propagation of feature annotation.</text>
</comment>
<dbReference type="InterPro" id="IPR000742">
    <property type="entry name" value="EGF"/>
</dbReference>
<dbReference type="AlphaFoldDB" id="A0A8B8EPC5"/>
<dbReference type="RefSeq" id="XP_022341776.1">
    <property type="nucleotide sequence ID" value="XM_022486068.1"/>
</dbReference>
<keyword evidence="8" id="KW-1185">Reference proteome</keyword>
<feature type="domain" description="EGF-like" evidence="7">
    <location>
        <begin position="137"/>
        <end position="171"/>
    </location>
</feature>
<dbReference type="PROSITE" id="PS50026">
    <property type="entry name" value="EGF_3"/>
    <property type="match status" value="2"/>
</dbReference>